<dbReference type="GO" id="GO:0008519">
    <property type="term" value="F:ammonium channel activity"/>
    <property type="evidence" value="ECO:0007669"/>
    <property type="project" value="InterPro"/>
</dbReference>
<dbReference type="NCBIfam" id="TIGR00836">
    <property type="entry name" value="amt"/>
    <property type="match status" value="1"/>
</dbReference>
<sequence length="563" mass="59625">MTIRNKGSMWASLVLLGLALFVSPLASPLRADPNTPDPAGTSTGTAADVQDAAGNHFVVTAPDALSAEDMKDPAKVKAYNDAKKAYDDFVAQSKAEPLAVKLADAVGHNRVSINFMWTLLTGFLVMFMQAGFAMVESGLCRAKNASHTMAMNFMIYPMGMLGFYLCGFAFMFGGVGAIGTMGGYAGLGHELGFHIGDKFFGLLGWDGFLLKGVGYDTAAFALFLFQMVFMDTTATIPTGAAAERWKFSAFMIYGCFIGTVMYPLFGNWVWGGGWLSQLGALYGLGHGHVDFAGSSVVHMQGGVIALIFAWLIGPRIGKYNKNGSINPIPPHSVPMAIIGTFILAFGWFGFNPGSTLAGTDLRIAVVAVNTMLASATGALASTLWMWWFRTKKPDPTMMCNGMLAGLVAITAPCAFVSAGGASIIGLISGVLVVESVFFFDKIKIDDPVGAISVHGVNGAWGCLSIGLFADGTYGDGWNGVSGTVRGLFYGGGMGQFWAELIGVVTCFITLSILSIIVFKIAEALVGNRVSEEIEIDGLDIPEMGVLGYNGMVMDKQAETPMSR</sequence>
<feature type="transmembrane region" description="Helical" evidence="8">
    <location>
        <begin position="400"/>
        <end position="433"/>
    </location>
</feature>
<keyword evidence="7" id="KW-0924">Ammonia transport</keyword>
<dbReference type="InterPro" id="IPR029020">
    <property type="entry name" value="Ammonium/urea_transptr"/>
</dbReference>
<dbReference type="InterPro" id="IPR018047">
    <property type="entry name" value="Ammonium_transpt_CS"/>
</dbReference>
<dbReference type="Pfam" id="PF00909">
    <property type="entry name" value="Ammonium_transp"/>
    <property type="match status" value="1"/>
</dbReference>
<name>A0A1J5U329_9ZZZZ</name>
<proteinExistence type="inferred from homology"/>
<dbReference type="GO" id="GO:0016020">
    <property type="term" value="C:membrane"/>
    <property type="evidence" value="ECO:0007669"/>
    <property type="project" value="UniProtKB-SubCell"/>
</dbReference>
<feature type="transmembrane region" description="Helical" evidence="8">
    <location>
        <begin position="362"/>
        <end position="388"/>
    </location>
</feature>
<feature type="domain" description="Ammonium transporter AmtB-like" evidence="9">
    <location>
        <begin position="117"/>
        <end position="544"/>
    </location>
</feature>
<keyword evidence="4 8" id="KW-0812">Transmembrane</keyword>
<evidence type="ECO:0000256" key="2">
    <source>
        <dbReference type="ARBA" id="ARBA00005887"/>
    </source>
</evidence>
<dbReference type="PANTHER" id="PTHR11730:SF6">
    <property type="entry name" value="AMMONIUM TRANSPORTER"/>
    <property type="match status" value="1"/>
</dbReference>
<reference evidence="10" key="1">
    <citation type="submission" date="2016-10" db="EMBL/GenBank/DDBJ databases">
        <title>Sequence of Gallionella enrichment culture.</title>
        <authorList>
            <person name="Poehlein A."/>
            <person name="Muehling M."/>
            <person name="Daniel R."/>
        </authorList>
    </citation>
    <scope>NUCLEOTIDE SEQUENCE</scope>
</reference>
<evidence type="ECO:0000256" key="6">
    <source>
        <dbReference type="ARBA" id="ARBA00023136"/>
    </source>
</evidence>
<comment type="subcellular location">
    <subcellularLocation>
        <location evidence="1">Membrane</location>
        <topology evidence="1">Multi-pass membrane protein</topology>
    </subcellularLocation>
</comment>
<dbReference type="AlphaFoldDB" id="A0A1J5U329"/>
<dbReference type="GO" id="GO:0097272">
    <property type="term" value="P:ammonium homeostasis"/>
    <property type="evidence" value="ECO:0007669"/>
    <property type="project" value="TreeGrafter"/>
</dbReference>
<evidence type="ECO:0000256" key="5">
    <source>
        <dbReference type="ARBA" id="ARBA00022989"/>
    </source>
</evidence>
<evidence type="ECO:0000256" key="4">
    <source>
        <dbReference type="ARBA" id="ARBA00022692"/>
    </source>
</evidence>
<evidence type="ECO:0000256" key="3">
    <source>
        <dbReference type="ARBA" id="ARBA00022448"/>
    </source>
</evidence>
<organism evidence="10">
    <name type="scientific">mine drainage metagenome</name>
    <dbReference type="NCBI Taxonomy" id="410659"/>
    <lineage>
        <taxon>unclassified sequences</taxon>
        <taxon>metagenomes</taxon>
        <taxon>ecological metagenomes</taxon>
    </lineage>
</organism>
<keyword evidence="6 8" id="KW-0472">Membrane</keyword>
<dbReference type="Gene3D" id="1.10.3430.10">
    <property type="entry name" value="Ammonium transporter AmtB like domains"/>
    <property type="match status" value="1"/>
</dbReference>
<dbReference type="PROSITE" id="PS01219">
    <property type="entry name" value="AMMONIUM_TRANSP"/>
    <property type="match status" value="1"/>
</dbReference>
<evidence type="ECO:0000256" key="1">
    <source>
        <dbReference type="ARBA" id="ARBA00004141"/>
    </source>
</evidence>
<evidence type="ECO:0000256" key="7">
    <source>
        <dbReference type="ARBA" id="ARBA00023177"/>
    </source>
</evidence>
<gene>
    <name evidence="10" type="primary">amtB_1</name>
    <name evidence="10" type="ORF">GALL_10580</name>
</gene>
<dbReference type="EMBL" id="MLJW01000002">
    <property type="protein sequence ID" value="OIR18718.1"/>
    <property type="molecule type" value="Genomic_DNA"/>
</dbReference>
<protein>
    <submittedName>
        <fullName evidence="10">Ammonia channel</fullName>
    </submittedName>
</protein>
<evidence type="ECO:0000256" key="8">
    <source>
        <dbReference type="SAM" id="Phobius"/>
    </source>
</evidence>
<keyword evidence="5 8" id="KW-1133">Transmembrane helix</keyword>
<dbReference type="PANTHER" id="PTHR11730">
    <property type="entry name" value="AMMONIUM TRANSPORTER"/>
    <property type="match status" value="1"/>
</dbReference>
<comment type="caution">
    <text evidence="10">The sequence shown here is derived from an EMBL/GenBank/DDBJ whole genome shotgun (WGS) entry which is preliminary data.</text>
</comment>
<feature type="transmembrane region" description="Helical" evidence="8">
    <location>
        <begin position="496"/>
        <end position="518"/>
    </location>
</feature>
<keyword evidence="3" id="KW-0813">Transport</keyword>
<feature type="transmembrane region" description="Helical" evidence="8">
    <location>
        <begin position="333"/>
        <end position="350"/>
    </location>
</feature>
<dbReference type="SUPFAM" id="SSF111352">
    <property type="entry name" value="Ammonium transporter"/>
    <property type="match status" value="1"/>
</dbReference>
<comment type="similarity">
    <text evidence="2">Belongs to the ammonia transporter channel (TC 1.A.11.2) family.</text>
</comment>
<dbReference type="InterPro" id="IPR024041">
    <property type="entry name" value="NH4_transpt_AmtB-like_dom"/>
</dbReference>
<feature type="transmembrane region" description="Helical" evidence="8">
    <location>
        <begin position="207"/>
        <end position="229"/>
    </location>
</feature>
<dbReference type="InterPro" id="IPR001905">
    <property type="entry name" value="Ammonium_transpt"/>
</dbReference>
<feature type="transmembrane region" description="Helical" evidence="8">
    <location>
        <begin position="291"/>
        <end position="312"/>
    </location>
</feature>
<evidence type="ECO:0000259" key="9">
    <source>
        <dbReference type="Pfam" id="PF00909"/>
    </source>
</evidence>
<evidence type="ECO:0000313" key="10">
    <source>
        <dbReference type="EMBL" id="OIR18718.1"/>
    </source>
</evidence>
<accession>A0A1J5U329</accession>
<feature type="transmembrane region" description="Helical" evidence="8">
    <location>
        <begin position="115"/>
        <end position="140"/>
    </location>
</feature>
<feature type="transmembrane region" description="Helical" evidence="8">
    <location>
        <begin position="250"/>
        <end position="271"/>
    </location>
</feature>
<feature type="transmembrane region" description="Helical" evidence="8">
    <location>
        <begin position="161"/>
        <end position="187"/>
    </location>
</feature>